<evidence type="ECO:0000313" key="1">
    <source>
        <dbReference type="EMBL" id="MPC22170.1"/>
    </source>
</evidence>
<protein>
    <submittedName>
        <fullName evidence="1">Uncharacterized protein</fullName>
    </submittedName>
</protein>
<organism evidence="1 2">
    <name type="scientific">Portunus trituberculatus</name>
    <name type="common">Swimming crab</name>
    <name type="synonym">Neptunus trituberculatus</name>
    <dbReference type="NCBI Taxonomy" id="210409"/>
    <lineage>
        <taxon>Eukaryota</taxon>
        <taxon>Metazoa</taxon>
        <taxon>Ecdysozoa</taxon>
        <taxon>Arthropoda</taxon>
        <taxon>Crustacea</taxon>
        <taxon>Multicrustacea</taxon>
        <taxon>Malacostraca</taxon>
        <taxon>Eumalacostraca</taxon>
        <taxon>Eucarida</taxon>
        <taxon>Decapoda</taxon>
        <taxon>Pleocyemata</taxon>
        <taxon>Brachyura</taxon>
        <taxon>Eubrachyura</taxon>
        <taxon>Portunoidea</taxon>
        <taxon>Portunidae</taxon>
        <taxon>Portuninae</taxon>
        <taxon>Portunus</taxon>
    </lineage>
</organism>
<evidence type="ECO:0000313" key="2">
    <source>
        <dbReference type="Proteomes" id="UP000324222"/>
    </source>
</evidence>
<comment type="caution">
    <text evidence="1">The sequence shown here is derived from an EMBL/GenBank/DDBJ whole genome shotgun (WGS) entry which is preliminary data.</text>
</comment>
<sequence length="78" mass="8595">MASLSPGWRTEVDDGRYSFESGVKLERTVHAKLNHPSTPSYRPPSSLSPLWPYSCRSSHFSNPVTSSYSSPPALDLAL</sequence>
<dbReference type="Proteomes" id="UP000324222">
    <property type="component" value="Unassembled WGS sequence"/>
</dbReference>
<dbReference type="AlphaFoldDB" id="A0A5B7DKZ6"/>
<reference evidence="1 2" key="1">
    <citation type="submission" date="2019-05" db="EMBL/GenBank/DDBJ databases">
        <title>Another draft genome of Portunus trituberculatus and its Hox gene families provides insights of decapod evolution.</title>
        <authorList>
            <person name="Jeong J.-H."/>
            <person name="Song I."/>
            <person name="Kim S."/>
            <person name="Choi T."/>
            <person name="Kim D."/>
            <person name="Ryu S."/>
            <person name="Kim W."/>
        </authorList>
    </citation>
    <scope>NUCLEOTIDE SEQUENCE [LARGE SCALE GENOMIC DNA]</scope>
    <source>
        <tissue evidence="1">Muscle</tissue>
    </source>
</reference>
<gene>
    <name evidence="1" type="ORF">E2C01_015177</name>
</gene>
<keyword evidence="2" id="KW-1185">Reference proteome</keyword>
<accession>A0A5B7DKZ6</accession>
<name>A0A5B7DKZ6_PORTR</name>
<proteinExistence type="predicted"/>
<dbReference type="EMBL" id="VSRR010001057">
    <property type="protein sequence ID" value="MPC22170.1"/>
    <property type="molecule type" value="Genomic_DNA"/>
</dbReference>